<keyword evidence="5" id="KW-1185">Reference proteome</keyword>
<dbReference type="InterPro" id="IPR008794">
    <property type="entry name" value="Pro_racemase_fam"/>
</dbReference>
<dbReference type="EMBL" id="JAQJAC010000009">
    <property type="protein sequence ID" value="KAJ5573350.1"/>
    <property type="molecule type" value="Genomic_DNA"/>
</dbReference>
<sequence length="348" mass="38297">MTTKCGSFWVETEDWHTAGEPFRVVSNLPPGHEVEGHDVRQRRLNITESPGHPLDLLRQSLCHEPRGHADMYGGFIVPPDDSGALFGVLFWHKDGFSTACGHGTIALGYWAIAHKMLPVPDNGEVDVVIDVPSGRVKARMAIRDGEPIHAEFINVLSYQVANNLTAHLQSYGVTVEIDLVFAGAVYATIDADQLGLKVEPQRYADFIDLGREVKKLLGEQAHYGGYELYCVIFYNEENSGLDEGGIVRQRNVTIFADGQIDRSPCGTGTCARLAVLLSQGRVGTDRNKLLHRGIVGTAFEADVLSEEPSPMPPFKACIPRVRGQANLLGQMKFYIDPSEPVFPGFLLR</sequence>
<reference evidence="4 5" key="1">
    <citation type="journal article" date="2023" name="IMA Fungus">
        <title>Comparative genomic study of the Penicillium genus elucidates a diverse pangenome and 15 lateral gene transfer events.</title>
        <authorList>
            <person name="Petersen C."/>
            <person name="Sorensen T."/>
            <person name="Nielsen M.R."/>
            <person name="Sondergaard T.E."/>
            <person name="Sorensen J.L."/>
            <person name="Fitzpatrick D.A."/>
            <person name="Frisvad J.C."/>
            <person name="Nielsen K.L."/>
        </authorList>
    </citation>
    <scope>NUCLEOTIDE SEQUENCE [LARGE SCALE GENOMIC DNA]</scope>
    <source>
        <strain evidence="4 5">IBT 29057</strain>
    </source>
</reference>
<dbReference type="AlphaFoldDB" id="A0AAD6GQ44"/>
<comment type="caution">
    <text evidence="4">The sequence shown here is derived from an EMBL/GenBank/DDBJ whole genome shotgun (WGS) entry which is preliminary data.</text>
</comment>
<accession>A0AAD6GQ44</accession>
<dbReference type="Proteomes" id="UP001216150">
    <property type="component" value="Unassembled WGS sequence"/>
</dbReference>
<protein>
    <recommendedName>
        <fullName evidence="3">trans-L-3-hydroxyproline dehydratase</fullName>
        <ecNumber evidence="3">4.2.1.77</ecNumber>
    </recommendedName>
</protein>
<gene>
    <name evidence="4" type="ORF">N7450_010334</name>
</gene>
<name>A0AAD6GQ44_9EURO</name>
<dbReference type="Pfam" id="PF05544">
    <property type="entry name" value="Pro_racemase"/>
    <property type="match status" value="1"/>
</dbReference>
<evidence type="ECO:0000313" key="4">
    <source>
        <dbReference type="EMBL" id="KAJ5573350.1"/>
    </source>
</evidence>
<evidence type="ECO:0000313" key="5">
    <source>
        <dbReference type="Proteomes" id="UP001216150"/>
    </source>
</evidence>
<proteinExistence type="inferred from homology"/>
<dbReference type="PANTHER" id="PTHR33442">
    <property type="entry name" value="TRANS-3-HYDROXY-L-PROLINE DEHYDRATASE"/>
    <property type="match status" value="1"/>
</dbReference>
<evidence type="ECO:0000256" key="3">
    <source>
        <dbReference type="ARBA" id="ARBA00013105"/>
    </source>
</evidence>
<dbReference type="PANTHER" id="PTHR33442:SF1">
    <property type="entry name" value="TRANS-3-HYDROXY-L-PROLINE DEHYDRATASE"/>
    <property type="match status" value="1"/>
</dbReference>
<evidence type="ECO:0000256" key="1">
    <source>
        <dbReference type="ARBA" id="ARBA00001148"/>
    </source>
</evidence>
<dbReference type="SFLD" id="SFLDS00028">
    <property type="entry name" value="Proline_Racemase"/>
    <property type="match status" value="1"/>
</dbReference>
<comment type="similarity">
    <text evidence="2">Belongs to the proline racemase family.</text>
</comment>
<organism evidence="4 5">
    <name type="scientific">Penicillium hetheringtonii</name>
    <dbReference type="NCBI Taxonomy" id="911720"/>
    <lineage>
        <taxon>Eukaryota</taxon>
        <taxon>Fungi</taxon>
        <taxon>Dikarya</taxon>
        <taxon>Ascomycota</taxon>
        <taxon>Pezizomycotina</taxon>
        <taxon>Eurotiomycetes</taxon>
        <taxon>Eurotiomycetidae</taxon>
        <taxon>Eurotiales</taxon>
        <taxon>Aspergillaceae</taxon>
        <taxon>Penicillium</taxon>
    </lineage>
</organism>
<dbReference type="Gene3D" id="3.10.310.10">
    <property type="entry name" value="Diaminopimelate Epimerase, Chain A, domain 1"/>
    <property type="match status" value="2"/>
</dbReference>
<evidence type="ECO:0000256" key="2">
    <source>
        <dbReference type="ARBA" id="ARBA00007529"/>
    </source>
</evidence>
<dbReference type="GO" id="GO:0050346">
    <property type="term" value="F:trans-L-3-hydroxyproline dehydratase activity"/>
    <property type="evidence" value="ECO:0007669"/>
    <property type="project" value="UniProtKB-EC"/>
</dbReference>
<comment type="catalytic activity">
    <reaction evidence="1">
        <text>trans-3-hydroxy-L-proline = 1-pyrroline-2-carboxylate + H2O</text>
        <dbReference type="Rhea" id="RHEA:10320"/>
        <dbReference type="ChEBI" id="CHEBI:15377"/>
        <dbReference type="ChEBI" id="CHEBI:39785"/>
        <dbReference type="ChEBI" id="CHEBI:57938"/>
        <dbReference type="EC" id="4.2.1.77"/>
    </reaction>
</comment>
<dbReference type="EC" id="4.2.1.77" evidence="3"/>
<dbReference type="PIRSF" id="PIRSF029792">
    <property type="entry name" value="Pro_racemase"/>
    <property type="match status" value="1"/>
</dbReference>
<dbReference type="SUPFAM" id="SSF54506">
    <property type="entry name" value="Diaminopimelate epimerase-like"/>
    <property type="match status" value="1"/>
</dbReference>